<dbReference type="RefSeq" id="XP_025394878.1">
    <property type="nucleotide sequence ID" value="XM_025544985.1"/>
</dbReference>
<reference evidence="2 3" key="1">
    <citation type="submission" date="2016-12" db="EMBL/GenBank/DDBJ databases">
        <title>The genomes of Aspergillus section Nigri reveals drivers in fungal speciation.</title>
        <authorList>
            <consortium name="DOE Joint Genome Institute"/>
            <person name="Vesth T.C."/>
            <person name="Nybo J."/>
            <person name="Theobald S."/>
            <person name="Brandl J."/>
            <person name="Frisvad J.C."/>
            <person name="Nielsen K.F."/>
            <person name="Lyhne E.K."/>
            <person name="Kogle M.E."/>
            <person name="Kuo A."/>
            <person name="Riley R."/>
            <person name="Clum A."/>
            <person name="Nolan M."/>
            <person name="Lipzen A."/>
            <person name="Salamov A."/>
            <person name="Henrissat B."/>
            <person name="Wiebenga A."/>
            <person name="De Vries R.P."/>
            <person name="Grigoriev I.V."/>
            <person name="Mortensen U.H."/>
            <person name="Andersen M.R."/>
            <person name="Baker S.E."/>
        </authorList>
    </citation>
    <scope>NUCLEOTIDE SEQUENCE [LARGE SCALE GENOMIC DNA]</scope>
    <source>
        <strain evidence="2 3">CBS 117.55</strain>
    </source>
</reference>
<evidence type="ECO:0000313" key="2">
    <source>
        <dbReference type="EMBL" id="PWY66748.1"/>
    </source>
</evidence>
<dbReference type="PANTHER" id="PTHR37540">
    <property type="entry name" value="TRANSCRIPTION FACTOR (ACR-2), PUTATIVE-RELATED-RELATED"/>
    <property type="match status" value="1"/>
</dbReference>
<dbReference type="STRING" id="1448321.A0A317V0Z5"/>
<sequence>MPFIISTGTKKVDPHTRKLIRSHVTRGKNRGKARVEQPSQQAPHTHDTHAGITNEHEEQIKMHQARVGFFPLARCVVFNKVDSHWMLRMLSSNDAYVNAVIMTAQLYFEKDDKGSASPYLNRTIRLLRDKLSDEQSHLSNATITAMSLLAMHAHMTGDMNGLKAFMSISRLPINLIRCDIGRALLVGDKPVFGEYRELGPSILFPPYLKMSLISEPPFVQDLDPGLAGIWRTMQTFSAYMNLASETSGRIPEIDFVRTMLSVMYPLQRMVFENGSCDEAVRLALLAYGFDVFLRWDDCFIHSPYLSAAYERCLVQLRTKDYVSSQLWIWLLTVGNLSVFLPPAWNSLKHWLLDDLKHCKIHSWKETQAILSSFI</sequence>
<dbReference type="VEuPathDB" id="FungiDB:BO70DRAFT_374676"/>
<dbReference type="GeneID" id="37067222"/>
<organism evidence="2 3">
    <name type="scientific">Aspergillus heteromorphus CBS 117.55</name>
    <dbReference type="NCBI Taxonomy" id="1448321"/>
    <lineage>
        <taxon>Eukaryota</taxon>
        <taxon>Fungi</taxon>
        <taxon>Dikarya</taxon>
        <taxon>Ascomycota</taxon>
        <taxon>Pezizomycotina</taxon>
        <taxon>Eurotiomycetes</taxon>
        <taxon>Eurotiomycetidae</taxon>
        <taxon>Eurotiales</taxon>
        <taxon>Aspergillaceae</taxon>
        <taxon>Aspergillus</taxon>
        <taxon>Aspergillus subgen. Circumdati</taxon>
    </lineage>
</organism>
<evidence type="ECO:0000256" key="1">
    <source>
        <dbReference type="SAM" id="MobiDB-lite"/>
    </source>
</evidence>
<evidence type="ECO:0000313" key="3">
    <source>
        <dbReference type="Proteomes" id="UP000247233"/>
    </source>
</evidence>
<protein>
    <submittedName>
        <fullName evidence="2">Uncharacterized protein</fullName>
    </submittedName>
</protein>
<dbReference type="AlphaFoldDB" id="A0A317V0Z5"/>
<dbReference type="EMBL" id="MSFL01000043">
    <property type="protein sequence ID" value="PWY66748.1"/>
    <property type="molecule type" value="Genomic_DNA"/>
</dbReference>
<dbReference type="OrthoDB" id="4158087at2759"/>
<gene>
    <name evidence="2" type="ORF">BO70DRAFT_374676</name>
</gene>
<keyword evidence="3" id="KW-1185">Reference proteome</keyword>
<feature type="region of interest" description="Disordered" evidence="1">
    <location>
        <begin position="24"/>
        <end position="48"/>
    </location>
</feature>
<dbReference type="PANTHER" id="PTHR37540:SF5">
    <property type="entry name" value="TRANSCRIPTION FACTOR DOMAIN-CONTAINING PROTEIN"/>
    <property type="match status" value="1"/>
</dbReference>
<name>A0A317V0Z5_9EURO</name>
<comment type="caution">
    <text evidence="2">The sequence shown here is derived from an EMBL/GenBank/DDBJ whole genome shotgun (WGS) entry which is preliminary data.</text>
</comment>
<proteinExistence type="predicted"/>
<accession>A0A317V0Z5</accession>
<dbReference type="Proteomes" id="UP000247233">
    <property type="component" value="Unassembled WGS sequence"/>
</dbReference>